<protein>
    <recommendedName>
        <fullName evidence="3">Zinc/iron-chelating domain-containing protein</fullName>
    </recommendedName>
</protein>
<accession>R9TMU0</accession>
<reference evidence="1 2" key="1">
    <citation type="submission" date="2010-09" db="EMBL/GenBank/DDBJ databases">
        <title>The Genome Sequence of Synechococcus phage S-IOM18.</title>
        <authorList>
            <consortium name="The Broad Institute Genome Sequencing Platform"/>
            <person name="Henn M.R."/>
            <person name="Clokie M."/>
            <person name="Levin J."/>
            <person name="Malboeuf C."/>
            <person name="Casali M."/>
            <person name="Russ C."/>
            <person name="Lennon N."/>
            <person name="Chapman S.B."/>
            <person name="Erlich R."/>
            <person name="Young S.K."/>
            <person name="Yandava C."/>
            <person name="Zeng Q."/>
            <person name="Fitzgerald M.F."/>
            <person name="Alvarado L."/>
            <person name="Anderson S."/>
            <person name="Berlin A."/>
            <person name="Chen Z."/>
            <person name="Freedman E."/>
            <person name="Gellesch M."/>
            <person name="Goldberg J."/>
            <person name="Green L."/>
            <person name="Griggs A."/>
            <person name="Gujja S."/>
            <person name="Heilman E.R."/>
            <person name="Heiman D."/>
            <person name="Hollinger A."/>
            <person name="Howarth C."/>
            <person name="Larson L."/>
            <person name="Mehta T."/>
            <person name="Neiman D."/>
            <person name="Pearson M."/>
            <person name="Roberts A."/>
            <person name="Ryan E."/>
            <person name="Saif S."/>
            <person name="Shea T."/>
            <person name="Shenoy N."/>
            <person name="Sisk P."/>
            <person name="Stolte C."/>
            <person name="Sykes S."/>
            <person name="White J."/>
            <person name="Haas B."/>
            <person name="Nusbaum C."/>
            <person name="Birren B."/>
        </authorList>
    </citation>
    <scope>NUCLEOTIDE SEQUENCE [LARGE SCALE GENOMIC DNA]</scope>
    <source>
        <strain evidence="1 2">S-IOM18</strain>
    </source>
</reference>
<gene>
    <name evidence="1" type="ORF">SWYG_00033</name>
</gene>
<name>R9TMU0_9CAUD</name>
<dbReference type="OrthoDB" id="25674at10239"/>
<dbReference type="RefSeq" id="YP_008126359.1">
    <property type="nucleotide sequence ID" value="NC_021536.1"/>
</dbReference>
<proteinExistence type="predicted"/>
<evidence type="ECO:0000313" key="2">
    <source>
        <dbReference type="Proteomes" id="UP000204294"/>
    </source>
</evidence>
<sequence length="166" mass="18609">MTSLPYTQPPRECGDCSMCCQGFLQADIHGHVMSPGIPCHFVSDNPCGGCTIYNDRPEVCSGYQCMWKISPSMPEWMKPNKADVLITNGSMTVDGIEYQYVSVKEGFNNIRGDVLNYVLRTCLSHNLNVTYECHGAWYWQGDDNWVAAHMESMGFPVPIKQPAQDT</sequence>
<keyword evidence="2" id="KW-1185">Reference proteome</keyword>
<evidence type="ECO:0008006" key="3">
    <source>
        <dbReference type="Google" id="ProtNLM"/>
    </source>
</evidence>
<dbReference type="GeneID" id="16045345"/>
<dbReference type="EMBL" id="HQ317383">
    <property type="protein sequence ID" value="AGN33545.1"/>
    <property type="molecule type" value="Genomic_DNA"/>
</dbReference>
<dbReference type="KEGG" id="vg:16045345"/>
<organism evidence="1 2">
    <name type="scientific">Synechococcus phage S-IOM18</name>
    <dbReference type="NCBI Taxonomy" id="754039"/>
    <lineage>
        <taxon>Viruses</taxon>
        <taxon>Duplodnaviria</taxon>
        <taxon>Heunggongvirae</taxon>
        <taxon>Uroviricota</taxon>
        <taxon>Caudoviricetes</taxon>
        <taxon>Pantevenvirales</taxon>
        <taxon>Kyanoviridae</taxon>
        <taxon>Tefnutvirus</taxon>
        <taxon>Tefnutvirus siom18</taxon>
    </lineage>
</organism>
<evidence type="ECO:0000313" key="1">
    <source>
        <dbReference type="EMBL" id="AGN33545.1"/>
    </source>
</evidence>
<dbReference type="Proteomes" id="UP000204294">
    <property type="component" value="Segment"/>
</dbReference>